<dbReference type="Proteomes" id="UP000011599">
    <property type="component" value="Unassembled WGS sequence"/>
</dbReference>
<dbReference type="Pfam" id="PF07705">
    <property type="entry name" value="CARDB"/>
    <property type="match status" value="2"/>
</dbReference>
<feature type="transmembrane region" description="Helical" evidence="2">
    <location>
        <begin position="467"/>
        <end position="486"/>
    </location>
</feature>
<dbReference type="PATRIC" id="fig|1114856.3.peg.4127"/>
<gene>
    <name evidence="4" type="ORF">C496_19995</name>
</gene>
<feature type="domain" description="CARDB" evidence="3">
    <location>
        <begin position="266"/>
        <end position="345"/>
    </location>
</feature>
<accession>L9VKZ1</accession>
<feature type="region of interest" description="Disordered" evidence="1">
    <location>
        <begin position="246"/>
        <end position="267"/>
    </location>
</feature>
<protein>
    <submittedName>
        <fullName evidence="4">APHP domain-containing protein</fullName>
    </submittedName>
</protein>
<evidence type="ECO:0000313" key="4">
    <source>
        <dbReference type="EMBL" id="ELY37819.1"/>
    </source>
</evidence>
<organism evidence="4 5">
    <name type="scientific">Natronorubrum tibetense GA33</name>
    <dbReference type="NCBI Taxonomy" id="1114856"/>
    <lineage>
        <taxon>Archaea</taxon>
        <taxon>Methanobacteriati</taxon>
        <taxon>Methanobacteriota</taxon>
        <taxon>Stenosarchaea group</taxon>
        <taxon>Halobacteria</taxon>
        <taxon>Halobacteriales</taxon>
        <taxon>Natrialbaceae</taxon>
        <taxon>Natronorubrum</taxon>
    </lineage>
</organism>
<feature type="domain" description="CARDB" evidence="3">
    <location>
        <begin position="371"/>
        <end position="441"/>
    </location>
</feature>
<keyword evidence="2" id="KW-0812">Transmembrane</keyword>
<keyword evidence="2" id="KW-0472">Membrane</keyword>
<reference evidence="4 5" key="1">
    <citation type="journal article" date="2014" name="PLoS Genet.">
        <title>Phylogenetically driven sequencing of extremely halophilic archaea reveals strategies for static and dynamic osmo-response.</title>
        <authorList>
            <person name="Becker E.A."/>
            <person name="Seitzer P.M."/>
            <person name="Tritt A."/>
            <person name="Larsen D."/>
            <person name="Krusor M."/>
            <person name="Yao A.I."/>
            <person name="Wu D."/>
            <person name="Madern D."/>
            <person name="Eisen J.A."/>
            <person name="Darling A.E."/>
            <person name="Facciotti M.T."/>
        </authorList>
    </citation>
    <scope>NUCLEOTIDE SEQUENCE [LARGE SCALE GENOMIC DNA]</scope>
    <source>
        <strain evidence="4 5">GA33</strain>
    </source>
</reference>
<sequence>MSFEEVADTSFDKNGELSSIEYETDEAGQYVAIVSTGDTDSSLLNNNELDPQGDSTIVGVEGFLVHSDSSTVDAPSEIEPGENATFEAETGLEGDDIAHGVVLYDEDEFTNTDTVINATTEPSSEFSMDDIVIERDVVGLNGVFSFQNETDHQRTTGETELEQLRDELHAMLDIGGDVTLTDDVETKAGDTYLTGSMTAIQTDEPKANLTVETYGNWSEHDDYRWIHVAADSDGEFETSTDVMELADEDDDTGGPGIPSPGPPEEPDYRVSDATLSDAKIAPGDSFEVSAKLQNVGEGTGPFIAELLVDGEVVDDQIVRVGPGEKDTITFTHSFNEAGEYEIAINDAVAGTVTVGDKEDETEATFDVTDATLSDTEIEIGDSVDASATVTNTGDETGTFTAELLVDGEVVDEETVQIFAGDETTVEFTKQFDEAGEYEIAINDADAGTLTVIEPGEDDDSAFPIPGFGPLAALLAIAISLFAIRFLPAQN</sequence>
<dbReference type="InterPro" id="IPR013783">
    <property type="entry name" value="Ig-like_fold"/>
</dbReference>
<dbReference type="AlphaFoldDB" id="L9VKZ1"/>
<dbReference type="OrthoDB" id="103676at2157"/>
<dbReference type="eggNOG" id="arCOG07560">
    <property type="taxonomic scope" value="Archaea"/>
</dbReference>
<name>L9VKZ1_9EURY</name>
<dbReference type="Gene3D" id="2.60.40.10">
    <property type="entry name" value="Immunoglobulins"/>
    <property type="match status" value="2"/>
</dbReference>
<keyword evidence="5" id="KW-1185">Reference proteome</keyword>
<dbReference type="EMBL" id="AOHW01000045">
    <property type="protein sequence ID" value="ELY37819.1"/>
    <property type="molecule type" value="Genomic_DNA"/>
</dbReference>
<evidence type="ECO:0000259" key="3">
    <source>
        <dbReference type="Pfam" id="PF07705"/>
    </source>
</evidence>
<evidence type="ECO:0000256" key="2">
    <source>
        <dbReference type="SAM" id="Phobius"/>
    </source>
</evidence>
<dbReference type="STRING" id="1114856.GCA_000383975_04087"/>
<proteinExistence type="predicted"/>
<keyword evidence="2" id="KW-1133">Transmembrane helix</keyword>
<evidence type="ECO:0000256" key="1">
    <source>
        <dbReference type="SAM" id="MobiDB-lite"/>
    </source>
</evidence>
<evidence type="ECO:0000313" key="5">
    <source>
        <dbReference type="Proteomes" id="UP000011599"/>
    </source>
</evidence>
<comment type="caution">
    <text evidence="4">The sequence shown here is derived from an EMBL/GenBank/DDBJ whole genome shotgun (WGS) entry which is preliminary data.</text>
</comment>
<dbReference type="eggNOG" id="arCOG09058">
    <property type="taxonomic scope" value="Archaea"/>
</dbReference>
<dbReference type="InterPro" id="IPR011635">
    <property type="entry name" value="CARDB"/>
</dbReference>